<comment type="caution">
    <text evidence="1">The sequence shown here is derived from an EMBL/GenBank/DDBJ whole genome shotgun (WGS) entry which is preliminary data.</text>
</comment>
<keyword evidence="2" id="KW-1185">Reference proteome</keyword>
<name>A0AAD6UFM4_9AGAR</name>
<reference evidence="1" key="1">
    <citation type="submission" date="2023-03" db="EMBL/GenBank/DDBJ databases">
        <title>Massive genome expansion in bonnet fungi (Mycena s.s.) driven by repeated elements and novel gene families across ecological guilds.</title>
        <authorList>
            <consortium name="Lawrence Berkeley National Laboratory"/>
            <person name="Harder C.B."/>
            <person name="Miyauchi S."/>
            <person name="Viragh M."/>
            <person name="Kuo A."/>
            <person name="Thoen E."/>
            <person name="Andreopoulos B."/>
            <person name="Lu D."/>
            <person name="Skrede I."/>
            <person name="Drula E."/>
            <person name="Henrissat B."/>
            <person name="Morin E."/>
            <person name="Kohler A."/>
            <person name="Barry K."/>
            <person name="LaButti K."/>
            <person name="Morin E."/>
            <person name="Salamov A."/>
            <person name="Lipzen A."/>
            <person name="Mereny Z."/>
            <person name="Hegedus B."/>
            <person name="Baldrian P."/>
            <person name="Stursova M."/>
            <person name="Weitz H."/>
            <person name="Taylor A."/>
            <person name="Grigoriev I.V."/>
            <person name="Nagy L.G."/>
            <person name="Martin F."/>
            <person name="Kauserud H."/>
        </authorList>
    </citation>
    <scope>NUCLEOTIDE SEQUENCE</scope>
    <source>
        <strain evidence="1">CBHHK173m</strain>
    </source>
</reference>
<dbReference type="EMBL" id="JARJCN010000004">
    <property type="protein sequence ID" value="KAJ7101461.1"/>
    <property type="molecule type" value="Genomic_DNA"/>
</dbReference>
<organism evidence="1 2">
    <name type="scientific">Mycena belliarum</name>
    <dbReference type="NCBI Taxonomy" id="1033014"/>
    <lineage>
        <taxon>Eukaryota</taxon>
        <taxon>Fungi</taxon>
        <taxon>Dikarya</taxon>
        <taxon>Basidiomycota</taxon>
        <taxon>Agaricomycotina</taxon>
        <taxon>Agaricomycetes</taxon>
        <taxon>Agaricomycetidae</taxon>
        <taxon>Agaricales</taxon>
        <taxon>Marasmiineae</taxon>
        <taxon>Mycenaceae</taxon>
        <taxon>Mycena</taxon>
    </lineage>
</organism>
<dbReference type="AlphaFoldDB" id="A0AAD6UFM4"/>
<protein>
    <submittedName>
        <fullName evidence="1">Uncharacterized protein</fullName>
    </submittedName>
</protein>
<sequence length="80" mass="8873">MTDVSPLVVIYDSRTLSSTVIRGPRSPYMTTSGLTSVMAASRRDKSYSVAFSGSPAHIDFWGVRNVRPSFGTRMLALFRR</sequence>
<evidence type="ECO:0000313" key="1">
    <source>
        <dbReference type="EMBL" id="KAJ7101461.1"/>
    </source>
</evidence>
<evidence type="ECO:0000313" key="2">
    <source>
        <dbReference type="Proteomes" id="UP001222325"/>
    </source>
</evidence>
<accession>A0AAD6UFM4</accession>
<dbReference type="Proteomes" id="UP001222325">
    <property type="component" value="Unassembled WGS sequence"/>
</dbReference>
<proteinExistence type="predicted"/>
<gene>
    <name evidence="1" type="ORF">B0H15DRAFT_1017884</name>
</gene>